<dbReference type="InterPro" id="IPR003594">
    <property type="entry name" value="HATPase_dom"/>
</dbReference>
<evidence type="ECO:0000313" key="16">
    <source>
        <dbReference type="EMBL" id="SDC34182.1"/>
    </source>
</evidence>
<dbReference type="InterPro" id="IPR003660">
    <property type="entry name" value="HAMP_dom"/>
</dbReference>
<keyword evidence="10" id="KW-0067">ATP-binding</keyword>
<dbReference type="RefSeq" id="WP_217650114.1">
    <property type="nucleotide sequence ID" value="NZ_FMZP01000003.1"/>
</dbReference>
<dbReference type="OrthoDB" id="3369at2157"/>
<evidence type="ECO:0000256" key="12">
    <source>
        <dbReference type="ARBA" id="ARBA00023224"/>
    </source>
</evidence>
<keyword evidence="8" id="KW-0547">Nucleotide-binding</keyword>
<gene>
    <name evidence="17" type="ORF">SAMN04488694_103238</name>
    <name evidence="16" type="ORF">SAMN05192552_100370</name>
</gene>
<dbReference type="SUPFAM" id="SSF103190">
    <property type="entry name" value="Sensory domain-like"/>
    <property type="match status" value="1"/>
</dbReference>
<evidence type="ECO:0000313" key="18">
    <source>
        <dbReference type="Proteomes" id="UP000199320"/>
    </source>
</evidence>
<dbReference type="InterPro" id="IPR036097">
    <property type="entry name" value="HisK_dim/P_sf"/>
</dbReference>
<evidence type="ECO:0000259" key="15">
    <source>
        <dbReference type="PROSITE" id="PS50885"/>
    </source>
</evidence>
<dbReference type="SMART" id="SM00387">
    <property type="entry name" value="HATPase_c"/>
    <property type="match status" value="1"/>
</dbReference>
<evidence type="ECO:0000313" key="17">
    <source>
        <dbReference type="EMBL" id="SET06263.1"/>
    </source>
</evidence>
<dbReference type="AlphaFoldDB" id="A0A1G6KSU8"/>
<feature type="domain" description="Histidine kinase" evidence="14">
    <location>
        <begin position="342"/>
        <end position="551"/>
    </location>
</feature>
<dbReference type="InterPro" id="IPR036890">
    <property type="entry name" value="HATPase_C_sf"/>
</dbReference>
<keyword evidence="7" id="KW-0812">Transmembrane</keyword>
<dbReference type="EMBL" id="FMZP01000003">
    <property type="protein sequence ID" value="SDC34182.1"/>
    <property type="molecule type" value="Genomic_DNA"/>
</dbReference>
<keyword evidence="11" id="KW-1133">Transmembrane helix</keyword>
<name>A0A1G6KSU8_9EURY</name>
<dbReference type="InterPro" id="IPR029151">
    <property type="entry name" value="Sensor-like_sf"/>
</dbReference>
<evidence type="ECO:0000256" key="7">
    <source>
        <dbReference type="ARBA" id="ARBA00022692"/>
    </source>
</evidence>
<dbReference type="CDD" id="cd12914">
    <property type="entry name" value="PDC1_DGC_like"/>
    <property type="match status" value="1"/>
</dbReference>
<keyword evidence="5" id="KW-0597">Phosphoprotein</keyword>
<evidence type="ECO:0000256" key="9">
    <source>
        <dbReference type="ARBA" id="ARBA00022777"/>
    </source>
</evidence>
<dbReference type="InterPro" id="IPR050980">
    <property type="entry name" value="2C_sensor_his_kinase"/>
</dbReference>
<reference evidence="17" key="2">
    <citation type="submission" date="2016-10" db="EMBL/GenBank/DDBJ databases">
        <authorList>
            <person name="de Groot N.N."/>
        </authorList>
    </citation>
    <scope>NUCLEOTIDE SEQUENCE [LARGE SCALE GENOMIC DNA]</scope>
    <source>
        <strain evidence="17">CDM_6</strain>
    </source>
</reference>
<evidence type="ECO:0000256" key="13">
    <source>
        <dbReference type="SAM" id="Coils"/>
    </source>
</evidence>
<dbReference type="SMART" id="SM00388">
    <property type="entry name" value="HisKA"/>
    <property type="match status" value="1"/>
</dbReference>
<dbReference type="CDD" id="cd00082">
    <property type="entry name" value="HisKA"/>
    <property type="match status" value="1"/>
</dbReference>
<dbReference type="EMBL" id="FOIC01000003">
    <property type="protein sequence ID" value="SET06263.1"/>
    <property type="molecule type" value="Genomic_DNA"/>
</dbReference>
<dbReference type="PANTHER" id="PTHR44936">
    <property type="entry name" value="SENSOR PROTEIN CREC"/>
    <property type="match status" value="1"/>
</dbReference>
<evidence type="ECO:0000256" key="1">
    <source>
        <dbReference type="ARBA" id="ARBA00000085"/>
    </source>
</evidence>
<keyword evidence="11" id="KW-0472">Membrane</keyword>
<dbReference type="GO" id="GO:0000155">
    <property type="term" value="F:phosphorelay sensor kinase activity"/>
    <property type="evidence" value="ECO:0007669"/>
    <property type="project" value="InterPro"/>
</dbReference>
<comment type="catalytic activity">
    <reaction evidence="1">
        <text>ATP + protein L-histidine = ADP + protein N-phospho-L-histidine.</text>
        <dbReference type="EC" id="2.7.13.3"/>
    </reaction>
</comment>
<evidence type="ECO:0000256" key="3">
    <source>
        <dbReference type="ARBA" id="ARBA00012438"/>
    </source>
</evidence>
<dbReference type="InterPro" id="IPR005467">
    <property type="entry name" value="His_kinase_dom"/>
</dbReference>
<evidence type="ECO:0000256" key="4">
    <source>
        <dbReference type="ARBA" id="ARBA00022475"/>
    </source>
</evidence>
<dbReference type="GO" id="GO:0005524">
    <property type="term" value="F:ATP binding"/>
    <property type="evidence" value="ECO:0007669"/>
    <property type="project" value="UniProtKB-KW"/>
</dbReference>
<dbReference type="Gene3D" id="3.30.565.10">
    <property type="entry name" value="Histidine kinase-like ATPase, C-terminal domain"/>
    <property type="match status" value="1"/>
</dbReference>
<protein>
    <recommendedName>
        <fullName evidence="3">histidine kinase</fullName>
        <ecNumber evidence="3">2.7.13.3</ecNumber>
    </recommendedName>
</protein>
<dbReference type="Pfam" id="PF00512">
    <property type="entry name" value="HisKA"/>
    <property type="match status" value="1"/>
</dbReference>
<dbReference type="Gene3D" id="3.30.450.20">
    <property type="entry name" value="PAS domain"/>
    <property type="match status" value="1"/>
</dbReference>
<keyword evidence="4" id="KW-1003">Cell membrane</keyword>
<evidence type="ECO:0000256" key="5">
    <source>
        <dbReference type="ARBA" id="ARBA00022553"/>
    </source>
</evidence>
<proteinExistence type="predicted"/>
<evidence type="ECO:0000256" key="10">
    <source>
        <dbReference type="ARBA" id="ARBA00022840"/>
    </source>
</evidence>
<dbReference type="PRINTS" id="PR00344">
    <property type="entry name" value="BCTRLSENSOR"/>
</dbReference>
<dbReference type="PROSITE" id="PS50885">
    <property type="entry name" value="HAMP"/>
    <property type="match status" value="1"/>
</dbReference>
<dbReference type="InterPro" id="IPR003661">
    <property type="entry name" value="HisK_dim/P_dom"/>
</dbReference>
<evidence type="ECO:0000256" key="11">
    <source>
        <dbReference type="ARBA" id="ARBA00022989"/>
    </source>
</evidence>
<accession>A0A1G6KSU8</accession>
<dbReference type="Gene3D" id="1.10.287.130">
    <property type="match status" value="1"/>
</dbReference>
<dbReference type="GO" id="GO:0005886">
    <property type="term" value="C:plasma membrane"/>
    <property type="evidence" value="ECO:0007669"/>
    <property type="project" value="UniProtKB-SubCell"/>
</dbReference>
<keyword evidence="13" id="KW-0175">Coiled coil</keyword>
<evidence type="ECO:0000256" key="2">
    <source>
        <dbReference type="ARBA" id="ARBA00004651"/>
    </source>
</evidence>
<dbReference type="STRING" id="392421.SAMN04488694_103238"/>
<dbReference type="Proteomes" id="UP000324021">
    <property type="component" value="Unassembled WGS sequence"/>
</dbReference>
<dbReference type="SUPFAM" id="SSF55874">
    <property type="entry name" value="ATPase domain of HSP90 chaperone/DNA topoisomerase II/histidine kinase"/>
    <property type="match status" value="1"/>
</dbReference>
<dbReference type="Proteomes" id="UP000199320">
    <property type="component" value="Unassembled WGS sequence"/>
</dbReference>
<dbReference type="Pfam" id="PF02518">
    <property type="entry name" value="HATPase_c"/>
    <property type="match status" value="1"/>
</dbReference>
<evidence type="ECO:0000256" key="6">
    <source>
        <dbReference type="ARBA" id="ARBA00022679"/>
    </source>
</evidence>
<feature type="coiled-coil region" evidence="13">
    <location>
        <begin position="315"/>
        <end position="346"/>
    </location>
</feature>
<dbReference type="PROSITE" id="PS50109">
    <property type="entry name" value="HIS_KIN"/>
    <property type="match status" value="1"/>
</dbReference>
<comment type="subcellular location">
    <subcellularLocation>
        <location evidence="2">Cell membrane</location>
        <topology evidence="2">Multi-pass membrane protein</topology>
    </subcellularLocation>
</comment>
<organism evidence="16 19">
    <name type="scientific">Natrinema hispanicum</name>
    <dbReference type="NCBI Taxonomy" id="392421"/>
    <lineage>
        <taxon>Archaea</taxon>
        <taxon>Methanobacteriati</taxon>
        <taxon>Methanobacteriota</taxon>
        <taxon>Stenosarchaea group</taxon>
        <taxon>Halobacteria</taxon>
        <taxon>Halobacteriales</taxon>
        <taxon>Natrialbaceae</taxon>
        <taxon>Natrinema</taxon>
    </lineage>
</organism>
<keyword evidence="6" id="KW-0808">Transferase</keyword>
<evidence type="ECO:0000259" key="14">
    <source>
        <dbReference type="PROSITE" id="PS50109"/>
    </source>
</evidence>
<dbReference type="PANTHER" id="PTHR44936:SF10">
    <property type="entry name" value="SENSOR PROTEIN RSTB"/>
    <property type="match status" value="1"/>
</dbReference>
<evidence type="ECO:0000313" key="19">
    <source>
        <dbReference type="Proteomes" id="UP000324021"/>
    </source>
</evidence>
<sequence>MKTKRLFLLLIALIAVVLSASVVVGFQHHKDALYTHEREELDHATMHVQSQLDGQLGALQRTTEIGATNPELTRHGSTSQRRTLETFVEQSSFAGASVIAANGTMTTIVADSGRPSAAVGDDFSNRTYFRRAMDGETYVSEPIEAKSGNIILTISTPLSENGTRVGTLNAAFHLEHGDFFPQFASTLEDEQGLTIESQSGERIYTAAPSPNADLMERQTTLSETGWTITVSESRVPIQERSQELSMLQGSALVFVLGTLALFGWWVYRRNLAQLEALLAGFEAVENQEYQTRITLEGADEWQRIECGFNQLCRTLDGHMRDRQAYERRLEKQRDDLETLNQVLRHDIRNDLQIVLAYADLLADHVEAGSDDEDYLETLQDSASQAVELTTTAREMADVMLANADGQRQIRLRPLIRDVVADVQSQYADADIAVAEPLPETAVLANDMLESVFRNLVKNAVQHNDKAVPEVTVSVRDDASGVTVRVADNGPGVPDNQKDEIFGKGKRGLDSAGTGLGLYLAQTLVDAYGGDIWVEDNDPEGAVFVVTLPEAE</sequence>
<reference evidence="18 19" key="1">
    <citation type="submission" date="2016-10" db="EMBL/GenBank/DDBJ databases">
        <authorList>
            <person name="Varghese N."/>
            <person name="Submissions S."/>
        </authorList>
    </citation>
    <scope>NUCLEOTIDE SEQUENCE [LARGE SCALE GENOMIC DNA]</scope>
    <source>
        <strain evidence="16 19">CDM_1</strain>
        <strain evidence="18">CDM_6</strain>
    </source>
</reference>
<keyword evidence="18" id="KW-1185">Reference proteome</keyword>
<dbReference type="EC" id="2.7.13.3" evidence="3"/>
<dbReference type="SUPFAM" id="SSF47384">
    <property type="entry name" value="Homodimeric domain of signal transducing histidine kinase"/>
    <property type="match status" value="1"/>
</dbReference>
<evidence type="ECO:0000256" key="8">
    <source>
        <dbReference type="ARBA" id="ARBA00022741"/>
    </source>
</evidence>
<keyword evidence="9 16" id="KW-0418">Kinase</keyword>
<dbReference type="InterPro" id="IPR004358">
    <property type="entry name" value="Sig_transdc_His_kin-like_C"/>
</dbReference>
<keyword evidence="12" id="KW-0807">Transducer</keyword>
<feature type="domain" description="HAMP" evidence="15">
    <location>
        <begin position="268"/>
        <end position="320"/>
    </location>
</feature>